<accession>A0ABY6Z7L0</accession>
<evidence type="ECO:0000313" key="2">
    <source>
        <dbReference type="Proteomes" id="UP001164803"/>
    </source>
</evidence>
<keyword evidence="2" id="KW-1185">Reference proteome</keyword>
<dbReference type="Proteomes" id="UP001164803">
    <property type="component" value="Chromosome"/>
</dbReference>
<dbReference type="RefSeq" id="WP_268046483.1">
    <property type="nucleotide sequence ID" value="NZ_CP104064.1"/>
</dbReference>
<protein>
    <recommendedName>
        <fullName evidence="3">Transposase</fullName>
    </recommendedName>
</protein>
<reference evidence="1" key="1">
    <citation type="submission" date="2022-08" db="EMBL/GenBank/DDBJ databases">
        <title>Alicyclobacillus dauci DSM2870, complete genome.</title>
        <authorList>
            <person name="Wang Q."/>
            <person name="Cai R."/>
            <person name="Wang Z."/>
        </authorList>
    </citation>
    <scope>NUCLEOTIDE SEQUENCE</scope>
    <source>
        <strain evidence="1">DSM 28700</strain>
    </source>
</reference>
<dbReference type="EMBL" id="CP104064">
    <property type="protein sequence ID" value="WAH38880.1"/>
    <property type="molecule type" value="Genomic_DNA"/>
</dbReference>
<gene>
    <name evidence="1" type="ORF">NZD86_10570</name>
</gene>
<proteinExistence type="predicted"/>
<organism evidence="1 2">
    <name type="scientific">Alicyclobacillus dauci</name>
    <dbReference type="NCBI Taxonomy" id="1475485"/>
    <lineage>
        <taxon>Bacteria</taxon>
        <taxon>Bacillati</taxon>
        <taxon>Bacillota</taxon>
        <taxon>Bacilli</taxon>
        <taxon>Bacillales</taxon>
        <taxon>Alicyclobacillaceae</taxon>
        <taxon>Alicyclobacillus</taxon>
    </lineage>
</organism>
<evidence type="ECO:0008006" key="3">
    <source>
        <dbReference type="Google" id="ProtNLM"/>
    </source>
</evidence>
<sequence length="99" mass="11574">MVRHRLSRDFLATYGAGNVHSVSAYSDVDHIEQLLRTNSRRAHESIRKSVRRLRRTMKRFNKQFPDITASVHYVGTPDSRHLYYRSAHRAARIVAGIRK</sequence>
<name>A0ABY6Z7L0_9BACL</name>
<evidence type="ECO:0000313" key="1">
    <source>
        <dbReference type="EMBL" id="WAH38880.1"/>
    </source>
</evidence>